<name>A0A1J7HGE2_LUPAN</name>
<dbReference type="PANTHER" id="PTHR37706:SF2">
    <property type="entry name" value="TRANSMEMBRANE PROTEIN"/>
    <property type="match status" value="1"/>
</dbReference>
<evidence type="ECO:0000313" key="3">
    <source>
        <dbReference type="EMBL" id="OIW11927.1"/>
    </source>
</evidence>
<evidence type="ECO:0000256" key="1">
    <source>
        <dbReference type="SAM" id="MobiDB-lite"/>
    </source>
</evidence>
<keyword evidence="4" id="KW-1185">Reference proteome</keyword>
<dbReference type="AlphaFoldDB" id="A0A1J7HGE2"/>
<dbReference type="STRING" id="3871.A0A1J7HGE2"/>
<dbReference type="Gramene" id="OIW11927">
    <property type="protein sequence ID" value="OIW11927"/>
    <property type="gene ID" value="TanjilG_21169"/>
</dbReference>
<evidence type="ECO:0000313" key="4">
    <source>
        <dbReference type="Proteomes" id="UP000188354"/>
    </source>
</evidence>
<dbReference type="Proteomes" id="UP000188354">
    <property type="component" value="Chromosome LG05"/>
</dbReference>
<keyword evidence="2" id="KW-1133">Transmembrane helix</keyword>
<feature type="transmembrane region" description="Helical" evidence="2">
    <location>
        <begin position="80"/>
        <end position="97"/>
    </location>
</feature>
<gene>
    <name evidence="3" type="ORF">TanjilG_21169</name>
</gene>
<organism evidence="3 4">
    <name type="scientific">Lupinus angustifolius</name>
    <name type="common">Narrow-leaved blue lupine</name>
    <dbReference type="NCBI Taxonomy" id="3871"/>
    <lineage>
        <taxon>Eukaryota</taxon>
        <taxon>Viridiplantae</taxon>
        <taxon>Streptophyta</taxon>
        <taxon>Embryophyta</taxon>
        <taxon>Tracheophyta</taxon>
        <taxon>Spermatophyta</taxon>
        <taxon>Magnoliopsida</taxon>
        <taxon>eudicotyledons</taxon>
        <taxon>Gunneridae</taxon>
        <taxon>Pentapetalae</taxon>
        <taxon>rosids</taxon>
        <taxon>fabids</taxon>
        <taxon>Fabales</taxon>
        <taxon>Fabaceae</taxon>
        <taxon>Papilionoideae</taxon>
        <taxon>50 kb inversion clade</taxon>
        <taxon>genistoids sensu lato</taxon>
        <taxon>core genistoids</taxon>
        <taxon>Genisteae</taxon>
        <taxon>Lupinus</taxon>
    </lineage>
</organism>
<reference evidence="3 4" key="1">
    <citation type="journal article" date="2017" name="Plant Biotechnol. J.">
        <title>A comprehensive draft genome sequence for lupin (Lupinus angustifolius), an emerging health food: insights into plant-microbe interactions and legume evolution.</title>
        <authorList>
            <person name="Hane J.K."/>
            <person name="Ming Y."/>
            <person name="Kamphuis L.G."/>
            <person name="Nelson M.N."/>
            <person name="Garg G."/>
            <person name="Atkins C.A."/>
            <person name="Bayer P.E."/>
            <person name="Bravo A."/>
            <person name="Bringans S."/>
            <person name="Cannon S."/>
            <person name="Edwards D."/>
            <person name="Foley R."/>
            <person name="Gao L.L."/>
            <person name="Harrison M.J."/>
            <person name="Huang W."/>
            <person name="Hurgobin B."/>
            <person name="Li S."/>
            <person name="Liu C.W."/>
            <person name="McGrath A."/>
            <person name="Morahan G."/>
            <person name="Murray J."/>
            <person name="Weller J."/>
            <person name="Jian J."/>
            <person name="Singh K.B."/>
        </authorList>
    </citation>
    <scope>NUCLEOTIDE SEQUENCE [LARGE SCALE GENOMIC DNA]</scope>
    <source>
        <strain evidence="4">cv. Tanjil</strain>
        <tissue evidence="3">Whole plant</tissue>
    </source>
</reference>
<evidence type="ECO:0000256" key="2">
    <source>
        <dbReference type="SAM" id="Phobius"/>
    </source>
</evidence>
<accession>A0A1J7HGE2</accession>
<sequence length="111" mass="12632">MKCQHLSLLSSTPTTHLLPLFSISIPPHRSCQPLSAVLRPVTCRAATPPPHQTDPPPQNHSGHLQELAASLSQIQDRVQIFFAVLFWMSLFFWYSAWDGRDKPNKGSRFRR</sequence>
<proteinExistence type="predicted"/>
<protein>
    <submittedName>
        <fullName evidence="3">Uncharacterized protein</fullName>
    </submittedName>
</protein>
<feature type="region of interest" description="Disordered" evidence="1">
    <location>
        <begin position="44"/>
        <end position="64"/>
    </location>
</feature>
<dbReference type="EMBL" id="CM007365">
    <property type="protein sequence ID" value="OIW11927.1"/>
    <property type="molecule type" value="Genomic_DNA"/>
</dbReference>
<keyword evidence="2" id="KW-0472">Membrane</keyword>
<keyword evidence="2" id="KW-0812">Transmembrane</keyword>
<feature type="compositionally biased region" description="Pro residues" evidence="1">
    <location>
        <begin position="47"/>
        <end position="58"/>
    </location>
</feature>
<dbReference type="PANTHER" id="PTHR37706">
    <property type="entry name" value="TRANSMEMBRANE PROTEIN"/>
    <property type="match status" value="1"/>
</dbReference>